<gene>
    <name evidence="2" type="ORF">SD72_15200</name>
</gene>
<name>A0A0D0IIK6_9MICO</name>
<feature type="chain" id="PRO_5039294759" evidence="1">
    <location>
        <begin position="26"/>
        <end position="186"/>
    </location>
</feature>
<keyword evidence="1" id="KW-0732">Signal</keyword>
<protein>
    <submittedName>
        <fullName evidence="2">Uncharacterized protein</fullName>
    </submittedName>
</protein>
<organism evidence="2 3">
    <name type="scientific">Leucobacter komagatae</name>
    <dbReference type="NCBI Taxonomy" id="55969"/>
    <lineage>
        <taxon>Bacteria</taxon>
        <taxon>Bacillati</taxon>
        <taxon>Actinomycetota</taxon>
        <taxon>Actinomycetes</taxon>
        <taxon>Micrococcales</taxon>
        <taxon>Microbacteriaceae</taxon>
        <taxon>Leucobacter</taxon>
    </lineage>
</organism>
<sequence>MNSAARRLCIAVPTLALLLAGCATMNGAPGSASPDRIANASPHNALVTASVESLQQQVWPGDWIPAAGGNLLVLCDANASNPDTSTRQDGDYLFYGSWSTTGEWEMPVDLEATVDEFSNWLSAAGWSDIGMESSESPEYWRVWATHEEDDIAEAMVTWYPAGNIDAAQPHAVLDVDSTCSPADAEA</sequence>
<dbReference type="PROSITE" id="PS51257">
    <property type="entry name" value="PROKAR_LIPOPROTEIN"/>
    <property type="match status" value="1"/>
</dbReference>
<keyword evidence="3" id="KW-1185">Reference proteome</keyword>
<dbReference type="AlphaFoldDB" id="A0A0D0IIK6"/>
<accession>A0A0D0IIK6</accession>
<evidence type="ECO:0000256" key="1">
    <source>
        <dbReference type="SAM" id="SignalP"/>
    </source>
</evidence>
<proteinExistence type="predicted"/>
<feature type="signal peptide" evidence="1">
    <location>
        <begin position="1"/>
        <end position="25"/>
    </location>
</feature>
<evidence type="ECO:0000313" key="2">
    <source>
        <dbReference type="EMBL" id="KIP51464.1"/>
    </source>
</evidence>
<dbReference type="Proteomes" id="UP000032120">
    <property type="component" value="Unassembled WGS sequence"/>
</dbReference>
<dbReference type="RefSeq" id="WP_042545319.1">
    <property type="nucleotide sequence ID" value="NZ_JXSQ01000035.1"/>
</dbReference>
<comment type="caution">
    <text evidence="2">The sequence shown here is derived from an EMBL/GenBank/DDBJ whole genome shotgun (WGS) entry which is preliminary data.</text>
</comment>
<dbReference type="EMBL" id="JXSQ01000035">
    <property type="protein sequence ID" value="KIP51464.1"/>
    <property type="molecule type" value="Genomic_DNA"/>
</dbReference>
<reference evidence="2 3" key="1">
    <citation type="submission" date="2015-01" db="EMBL/GenBank/DDBJ databases">
        <title>Draft genome sequence of Leucobacter komagatae strain VKM ST2845.</title>
        <authorList>
            <person name="Karlyshev A.V."/>
            <person name="Kudryashova E.B."/>
        </authorList>
    </citation>
    <scope>NUCLEOTIDE SEQUENCE [LARGE SCALE GENOMIC DNA]</scope>
    <source>
        <strain evidence="2 3">VKM ST2845</strain>
    </source>
</reference>
<evidence type="ECO:0000313" key="3">
    <source>
        <dbReference type="Proteomes" id="UP000032120"/>
    </source>
</evidence>